<evidence type="ECO:0000313" key="2">
    <source>
        <dbReference type="EMBL" id="KAJ7365909.1"/>
    </source>
</evidence>
<evidence type="ECO:0000313" key="3">
    <source>
        <dbReference type="Proteomes" id="UP001163046"/>
    </source>
</evidence>
<gene>
    <name evidence="2" type="ORF">OS493_002639</name>
</gene>
<name>A0A9X0CPT2_9CNID</name>
<dbReference type="GO" id="GO:0005886">
    <property type="term" value="C:plasma membrane"/>
    <property type="evidence" value="ECO:0007669"/>
    <property type="project" value="TreeGrafter"/>
</dbReference>
<evidence type="ECO:0000256" key="1">
    <source>
        <dbReference type="ARBA" id="ARBA00008335"/>
    </source>
</evidence>
<dbReference type="GO" id="GO:0015293">
    <property type="term" value="F:symporter activity"/>
    <property type="evidence" value="ECO:0007669"/>
    <property type="project" value="InterPro"/>
</dbReference>
<dbReference type="PANTHER" id="PTHR11328:SF28">
    <property type="entry name" value="MAJOR FACILITATOR SUPERFAMILY DOMAIN-CONTAINING PROTEIN 12"/>
    <property type="match status" value="1"/>
</dbReference>
<dbReference type="InterPro" id="IPR039672">
    <property type="entry name" value="MFS_2"/>
</dbReference>
<comment type="similarity">
    <text evidence="1">Belongs to the major facilitator superfamily.</text>
</comment>
<dbReference type="EMBL" id="MU827302">
    <property type="protein sequence ID" value="KAJ7365909.1"/>
    <property type="molecule type" value="Genomic_DNA"/>
</dbReference>
<organism evidence="2 3">
    <name type="scientific">Desmophyllum pertusum</name>
    <dbReference type="NCBI Taxonomy" id="174260"/>
    <lineage>
        <taxon>Eukaryota</taxon>
        <taxon>Metazoa</taxon>
        <taxon>Cnidaria</taxon>
        <taxon>Anthozoa</taxon>
        <taxon>Hexacorallia</taxon>
        <taxon>Scleractinia</taxon>
        <taxon>Caryophylliina</taxon>
        <taxon>Caryophylliidae</taxon>
        <taxon>Desmophyllum</taxon>
    </lineage>
</organism>
<proteinExistence type="inferred from homology"/>
<dbReference type="PANTHER" id="PTHR11328">
    <property type="entry name" value="MAJOR FACILITATOR SUPERFAMILY DOMAIN-CONTAINING PROTEIN"/>
    <property type="match status" value="1"/>
</dbReference>
<protein>
    <submittedName>
        <fullName evidence="2">Uncharacterized protein</fullName>
    </submittedName>
</protein>
<reference evidence="2" key="1">
    <citation type="submission" date="2023-01" db="EMBL/GenBank/DDBJ databases">
        <title>Genome assembly of the deep-sea coral Lophelia pertusa.</title>
        <authorList>
            <person name="Herrera S."/>
            <person name="Cordes E."/>
        </authorList>
    </citation>
    <scope>NUCLEOTIDE SEQUENCE</scope>
    <source>
        <strain evidence="2">USNM1676648</strain>
        <tissue evidence="2">Polyp</tissue>
    </source>
</reference>
<dbReference type="GO" id="GO:0008643">
    <property type="term" value="P:carbohydrate transport"/>
    <property type="evidence" value="ECO:0007669"/>
    <property type="project" value="InterPro"/>
</dbReference>
<dbReference type="OrthoDB" id="5953442at2759"/>
<comment type="caution">
    <text evidence="2">The sequence shown here is derived from an EMBL/GenBank/DDBJ whole genome shotgun (WGS) entry which is preliminary data.</text>
</comment>
<dbReference type="AlphaFoldDB" id="A0A9X0CPT2"/>
<dbReference type="Proteomes" id="UP001163046">
    <property type="component" value="Unassembled WGS sequence"/>
</dbReference>
<sequence>MDVADVNILLLFILSANYCYNAVGGVREWTGVYAFLSKPLNKCFWQKAASSSQGVFLGGLIMVLGTSVLAVDVSSAQQNRCTAPVQRLGFGGSTMLVTVLTMLADLIGNNVETGAFVYGAMSFLDKMSNGIAIQIIQICYPNNSEQVSMPVALYYREVMVFRIRNTSSSRSYNSGYTYEERQEHGVADNAWLKSGSWSLVKGPFLFHMRPQFIGPKAVQRPHRPLSQYPLRVSKDLI</sequence>
<keyword evidence="3" id="KW-1185">Reference proteome</keyword>
<accession>A0A9X0CPT2</accession>